<organism evidence="1">
    <name type="scientific">Anguilla anguilla</name>
    <name type="common">European freshwater eel</name>
    <name type="synonym">Muraena anguilla</name>
    <dbReference type="NCBI Taxonomy" id="7936"/>
    <lineage>
        <taxon>Eukaryota</taxon>
        <taxon>Metazoa</taxon>
        <taxon>Chordata</taxon>
        <taxon>Craniata</taxon>
        <taxon>Vertebrata</taxon>
        <taxon>Euteleostomi</taxon>
        <taxon>Actinopterygii</taxon>
        <taxon>Neopterygii</taxon>
        <taxon>Teleostei</taxon>
        <taxon>Anguilliformes</taxon>
        <taxon>Anguillidae</taxon>
        <taxon>Anguilla</taxon>
    </lineage>
</organism>
<dbReference type="EMBL" id="GBXM01067050">
    <property type="protein sequence ID" value="JAH41527.1"/>
    <property type="molecule type" value="Transcribed_RNA"/>
</dbReference>
<dbReference type="AlphaFoldDB" id="A0A0E9SJW7"/>
<name>A0A0E9SJW7_ANGAN</name>
<sequence length="41" mass="4877">MASHGPTLRISHFLHFTRVVKEDFFSPFNAYQVIKPDSWRL</sequence>
<accession>A0A0E9SJW7</accession>
<evidence type="ECO:0000313" key="1">
    <source>
        <dbReference type="EMBL" id="JAH41527.1"/>
    </source>
</evidence>
<protein>
    <submittedName>
        <fullName evidence="1">Uncharacterized protein</fullName>
    </submittedName>
</protein>
<proteinExistence type="predicted"/>
<reference evidence="1" key="2">
    <citation type="journal article" date="2015" name="Fish Shellfish Immunol.">
        <title>Early steps in the European eel (Anguilla anguilla)-Vibrio vulnificus interaction in the gills: Role of the RtxA13 toxin.</title>
        <authorList>
            <person name="Callol A."/>
            <person name="Pajuelo D."/>
            <person name="Ebbesson L."/>
            <person name="Teles M."/>
            <person name="MacKenzie S."/>
            <person name="Amaro C."/>
        </authorList>
    </citation>
    <scope>NUCLEOTIDE SEQUENCE</scope>
</reference>
<reference evidence="1" key="1">
    <citation type="submission" date="2014-11" db="EMBL/GenBank/DDBJ databases">
        <authorList>
            <person name="Amaro Gonzalez C."/>
        </authorList>
    </citation>
    <scope>NUCLEOTIDE SEQUENCE</scope>
</reference>